<dbReference type="RefSeq" id="WP_185990276.1">
    <property type="nucleotide sequence ID" value="NZ_JACCAE010000001.1"/>
</dbReference>
<feature type="region of interest" description="Disordered" evidence="1">
    <location>
        <begin position="1"/>
        <end position="28"/>
    </location>
</feature>
<feature type="compositionally biased region" description="Basic residues" evidence="1">
    <location>
        <begin position="1"/>
        <end position="10"/>
    </location>
</feature>
<organism evidence="2 3">
    <name type="scientific">Janibacter cremeus</name>
    <dbReference type="NCBI Taxonomy" id="1285192"/>
    <lineage>
        <taxon>Bacteria</taxon>
        <taxon>Bacillati</taxon>
        <taxon>Actinomycetota</taxon>
        <taxon>Actinomycetes</taxon>
        <taxon>Micrococcales</taxon>
        <taxon>Intrasporangiaceae</taxon>
        <taxon>Janibacter</taxon>
    </lineage>
</organism>
<accession>A0A852VU31</accession>
<evidence type="ECO:0000313" key="3">
    <source>
        <dbReference type="Proteomes" id="UP000554054"/>
    </source>
</evidence>
<dbReference type="AlphaFoldDB" id="A0A852VU31"/>
<keyword evidence="3" id="KW-1185">Reference proteome</keyword>
<comment type="caution">
    <text evidence="2">The sequence shown here is derived from an EMBL/GenBank/DDBJ whole genome shotgun (WGS) entry which is preliminary data.</text>
</comment>
<sequence length="95" mass="10947">MPRSNRRRRDEHRPLRMGAMGSQTTQSWMGRSWVVRQLSGHSSTRSYTCPGCTHEIAPGTPHVVVWPDDGLGGVDDRRHWHGKCWKARDHGRYGR</sequence>
<proteinExistence type="predicted"/>
<name>A0A852VU31_9MICO</name>
<reference evidence="2 3" key="1">
    <citation type="submission" date="2020-07" db="EMBL/GenBank/DDBJ databases">
        <title>Sequencing the genomes of 1000 actinobacteria strains.</title>
        <authorList>
            <person name="Klenk H.-P."/>
        </authorList>
    </citation>
    <scope>NUCLEOTIDE SEQUENCE [LARGE SCALE GENOMIC DNA]</scope>
    <source>
        <strain evidence="2 3">DSM 26154</strain>
    </source>
</reference>
<protein>
    <recommendedName>
        <fullName evidence="4">ATP/GTP-binding protein</fullName>
    </recommendedName>
</protein>
<evidence type="ECO:0008006" key="4">
    <source>
        <dbReference type="Google" id="ProtNLM"/>
    </source>
</evidence>
<dbReference type="Proteomes" id="UP000554054">
    <property type="component" value="Unassembled WGS sequence"/>
</dbReference>
<evidence type="ECO:0000256" key="1">
    <source>
        <dbReference type="SAM" id="MobiDB-lite"/>
    </source>
</evidence>
<evidence type="ECO:0000313" key="2">
    <source>
        <dbReference type="EMBL" id="NYF97325.1"/>
    </source>
</evidence>
<gene>
    <name evidence="2" type="ORF">BJY20_000717</name>
</gene>
<dbReference type="EMBL" id="JACCAE010000001">
    <property type="protein sequence ID" value="NYF97325.1"/>
    <property type="molecule type" value="Genomic_DNA"/>
</dbReference>